<feature type="transmembrane region" description="Helical" evidence="6">
    <location>
        <begin position="238"/>
        <end position="258"/>
    </location>
</feature>
<dbReference type="GO" id="GO:0005886">
    <property type="term" value="C:plasma membrane"/>
    <property type="evidence" value="ECO:0007669"/>
    <property type="project" value="TreeGrafter"/>
</dbReference>
<dbReference type="PANTHER" id="PTHR23501:SF39">
    <property type="entry name" value="MULTIDRUG TRANSPORTER, PUTATIVE (AFU_ORTHOLOGUE AFUA_1G05010)-RELATED"/>
    <property type="match status" value="1"/>
</dbReference>
<dbReference type="PROSITE" id="PS50850">
    <property type="entry name" value="MFS"/>
    <property type="match status" value="1"/>
</dbReference>
<keyword evidence="2 6" id="KW-0812">Transmembrane</keyword>
<feature type="compositionally biased region" description="Basic and acidic residues" evidence="5">
    <location>
        <begin position="632"/>
        <end position="656"/>
    </location>
</feature>
<organism evidence="8 9">
    <name type="scientific">Glonium stellatum</name>
    <dbReference type="NCBI Taxonomy" id="574774"/>
    <lineage>
        <taxon>Eukaryota</taxon>
        <taxon>Fungi</taxon>
        <taxon>Dikarya</taxon>
        <taxon>Ascomycota</taxon>
        <taxon>Pezizomycotina</taxon>
        <taxon>Dothideomycetes</taxon>
        <taxon>Pleosporomycetidae</taxon>
        <taxon>Gloniales</taxon>
        <taxon>Gloniaceae</taxon>
        <taxon>Glonium</taxon>
    </lineage>
</organism>
<gene>
    <name evidence="8" type="ORF">AOQ84DRAFT_386397</name>
</gene>
<dbReference type="OrthoDB" id="6770063at2759"/>
<evidence type="ECO:0000256" key="1">
    <source>
        <dbReference type="ARBA" id="ARBA00004141"/>
    </source>
</evidence>
<feature type="transmembrane region" description="Helical" evidence="6">
    <location>
        <begin position="310"/>
        <end position="332"/>
    </location>
</feature>
<proteinExistence type="predicted"/>
<keyword evidence="3 6" id="KW-1133">Transmembrane helix</keyword>
<name>A0A8E2F818_9PEZI</name>
<evidence type="ECO:0000259" key="7">
    <source>
        <dbReference type="PROSITE" id="PS50850"/>
    </source>
</evidence>
<feature type="transmembrane region" description="Helical" evidence="6">
    <location>
        <begin position="431"/>
        <end position="451"/>
    </location>
</feature>
<protein>
    <submittedName>
        <fullName evidence="8">MFS general substrate transporter</fullName>
    </submittedName>
</protein>
<evidence type="ECO:0000256" key="6">
    <source>
        <dbReference type="SAM" id="Phobius"/>
    </source>
</evidence>
<dbReference type="GO" id="GO:0022857">
    <property type="term" value="F:transmembrane transporter activity"/>
    <property type="evidence" value="ECO:0007669"/>
    <property type="project" value="InterPro"/>
</dbReference>
<comment type="subcellular location">
    <subcellularLocation>
        <location evidence="1">Membrane</location>
        <topology evidence="1">Multi-pass membrane protein</topology>
    </subcellularLocation>
</comment>
<feature type="transmembrane region" description="Helical" evidence="6">
    <location>
        <begin position="404"/>
        <end position="424"/>
    </location>
</feature>
<feature type="transmembrane region" description="Helical" evidence="6">
    <location>
        <begin position="154"/>
        <end position="177"/>
    </location>
</feature>
<dbReference type="AlphaFoldDB" id="A0A8E2F818"/>
<dbReference type="InterPro" id="IPR011701">
    <property type="entry name" value="MFS"/>
</dbReference>
<keyword evidence="4 6" id="KW-0472">Membrane</keyword>
<feature type="transmembrane region" description="Helical" evidence="6">
    <location>
        <begin position="492"/>
        <end position="515"/>
    </location>
</feature>
<accession>A0A8E2F818</accession>
<evidence type="ECO:0000313" key="8">
    <source>
        <dbReference type="EMBL" id="OCL12045.1"/>
    </source>
</evidence>
<sequence length="656" mass="71550">MAYLLYKHIKNKRAKKAAALTEPEQSVPDTPGGTETSPEQSQAFVDRNQIHGQDNTNNRTPVVEAEEAERIKAEASRRRKYRWKMVAGLILPNFLASVDTTIVAPAVPIISSHFNHLSGGFNWIVTAYTLTVTTFVPISGQIADVYGRHTALQSHIFCLMIGSVFCAAAQTWGMLLFGRGLQGIGAAGIQNLTRVVLSDNVDLAENAKNNTIFSLIAGISYAVGPVIGGYLAAADWRYCFVISIPIAFISHFLIFFLMRKELIRGWIDTGSNKKGYISALATFDFMGMFLFIFGVGLIILAVMWAGTQYAWNSAAVIAPLVLGGILFVSFFLHEYLLEPGRLSSSVFPKQVAMIPWSLFQKHDTFLLTVINFATGASLYSAFYFISIYWEVAEGYAASEAGVQLLYYTPGLGVGAYSAMALCNLWPRQTFYPLFIGSVVEATGFGLITWAISIRHKALVNGMLALAGAGTGLRFMPVVLHAAGIWRTRLASVMSLLSFTISFGGTIAISMMGSVFTNKLDKYIVQIAPAAGQQGFNPNALKNLTTISDLPANVQERVREAGARAVMWAFVSVLPFMACSVVAAALLGNVWIGRGKLKESDENSKGAVLYGVYPLALLKGNIKQQKQPLDEFNDTKEKPKKSPEPNFQKGEKASNKV</sequence>
<dbReference type="InterPro" id="IPR020846">
    <property type="entry name" value="MFS_dom"/>
</dbReference>
<dbReference type="SUPFAM" id="SSF103473">
    <property type="entry name" value="MFS general substrate transporter"/>
    <property type="match status" value="2"/>
</dbReference>
<dbReference type="InterPro" id="IPR036259">
    <property type="entry name" value="MFS_trans_sf"/>
</dbReference>
<evidence type="ECO:0000256" key="5">
    <source>
        <dbReference type="SAM" id="MobiDB-lite"/>
    </source>
</evidence>
<feature type="domain" description="Major facilitator superfamily (MFS) profile" evidence="7">
    <location>
        <begin position="85"/>
        <end position="595"/>
    </location>
</feature>
<evidence type="ECO:0000256" key="4">
    <source>
        <dbReference type="ARBA" id="ARBA00023136"/>
    </source>
</evidence>
<feature type="transmembrane region" description="Helical" evidence="6">
    <location>
        <begin position="86"/>
        <end position="110"/>
    </location>
</feature>
<evidence type="ECO:0000313" key="9">
    <source>
        <dbReference type="Proteomes" id="UP000250140"/>
    </source>
</evidence>
<feature type="transmembrane region" description="Helical" evidence="6">
    <location>
        <begin position="279"/>
        <end position="304"/>
    </location>
</feature>
<feature type="compositionally biased region" description="Polar residues" evidence="5">
    <location>
        <begin position="23"/>
        <end position="41"/>
    </location>
</feature>
<feature type="transmembrane region" description="Helical" evidence="6">
    <location>
        <begin position="365"/>
        <end position="389"/>
    </location>
</feature>
<dbReference type="Gene3D" id="1.20.1720.10">
    <property type="entry name" value="Multidrug resistance protein D"/>
    <property type="match status" value="1"/>
</dbReference>
<feature type="region of interest" description="Disordered" evidence="5">
    <location>
        <begin position="625"/>
        <end position="656"/>
    </location>
</feature>
<evidence type="ECO:0000256" key="3">
    <source>
        <dbReference type="ARBA" id="ARBA00022989"/>
    </source>
</evidence>
<dbReference type="PANTHER" id="PTHR23501">
    <property type="entry name" value="MAJOR FACILITATOR SUPERFAMILY"/>
    <property type="match status" value="1"/>
</dbReference>
<feature type="transmembrane region" description="Helical" evidence="6">
    <location>
        <begin position="564"/>
        <end position="591"/>
    </location>
</feature>
<feature type="region of interest" description="Disordered" evidence="5">
    <location>
        <begin position="15"/>
        <end position="41"/>
    </location>
</feature>
<feature type="transmembrane region" description="Helical" evidence="6">
    <location>
        <begin position="212"/>
        <end position="232"/>
    </location>
</feature>
<evidence type="ECO:0000256" key="2">
    <source>
        <dbReference type="ARBA" id="ARBA00022692"/>
    </source>
</evidence>
<dbReference type="Proteomes" id="UP000250140">
    <property type="component" value="Unassembled WGS sequence"/>
</dbReference>
<dbReference type="Pfam" id="PF07690">
    <property type="entry name" value="MFS_1"/>
    <property type="match status" value="1"/>
</dbReference>
<dbReference type="EMBL" id="KV748937">
    <property type="protein sequence ID" value="OCL12045.1"/>
    <property type="molecule type" value="Genomic_DNA"/>
</dbReference>
<keyword evidence="9" id="KW-1185">Reference proteome</keyword>
<reference evidence="8 9" key="1">
    <citation type="journal article" date="2016" name="Nat. Commun.">
        <title>Ectomycorrhizal ecology is imprinted in the genome of the dominant symbiotic fungus Cenococcum geophilum.</title>
        <authorList>
            <consortium name="DOE Joint Genome Institute"/>
            <person name="Peter M."/>
            <person name="Kohler A."/>
            <person name="Ohm R.A."/>
            <person name="Kuo A."/>
            <person name="Krutzmann J."/>
            <person name="Morin E."/>
            <person name="Arend M."/>
            <person name="Barry K.W."/>
            <person name="Binder M."/>
            <person name="Choi C."/>
            <person name="Clum A."/>
            <person name="Copeland A."/>
            <person name="Grisel N."/>
            <person name="Haridas S."/>
            <person name="Kipfer T."/>
            <person name="LaButti K."/>
            <person name="Lindquist E."/>
            <person name="Lipzen A."/>
            <person name="Maire R."/>
            <person name="Meier B."/>
            <person name="Mihaltcheva S."/>
            <person name="Molinier V."/>
            <person name="Murat C."/>
            <person name="Poggeler S."/>
            <person name="Quandt C.A."/>
            <person name="Sperisen C."/>
            <person name="Tritt A."/>
            <person name="Tisserant E."/>
            <person name="Crous P.W."/>
            <person name="Henrissat B."/>
            <person name="Nehls U."/>
            <person name="Egli S."/>
            <person name="Spatafora J.W."/>
            <person name="Grigoriev I.V."/>
            <person name="Martin F.M."/>
        </authorList>
    </citation>
    <scope>NUCLEOTIDE SEQUENCE [LARGE SCALE GENOMIC DNA]</scope>
    <source>
        <strain evidence="8 9">CBS 207.34</strain>
    </source>
</reference>
<feature type="transmembrane region" description="Helical" evidence="6">
    <location>
        <begin position="463"/>
        <end position="485"/>
    </location>
</feature>